<reference evidence="2" key="1">
    <citation type="submission" date="2021-02" db="EMBL/GenBank/DDBJ databases">
        <authorList>
            <person name="Nowell W R."/>
        </authorList>
    </citation>
    <scope>NUCLEOTIDE SEQUENCE</scope>
    <source>
        <strain evidence="2">Ploen Becks lab</strain>
    </source>
</reference>
<comment type="caution">
    <text evidence="2">The sequence shown here is derived from an EMBL/GenBank/DDBJ whole genome shotgun (WGS) entry which is preliminary data.</text>
</comment>
<protein>
    <submittedName>
        <fullName evidence="2">Uncharacterized protein</fullName>
    </submittedName>
</protein>
<evidence type="ECO:0000313" key="3">
    <source>
        <dbReference type="Proteomes" id="UP000663879"/>
    </source>
</evidence>
<feature type="region of interest" description="Disordered" evidence="1">
    <location>
        <begin position="249"/>
        <end position="271"/>
    </location>
</feature>
<name>A0A814PVX9_9BILA</name>
<dbReference type="EMBL" id="CAJNOC010008209">
    <property type="protein sequence ID" value="CAF1111706.1"/>
    <property type="molecule type" value="Genomic_DNA"/>
</dbReference>
<organism evidence="2 3">
    <name type="scientific">Brachionus calyciflorus</name>
    <dbReference type="NCBI Taxonomy" id="104777"/>
    <lineage>
        <taxon>Eukaryota</taxon>
        <taxon>Metazoa</taxon>
        <taxon>Spiralia</taxon>
        <taxon>Gnathifera</taxon>
        <taxon>Rotifera</taxon>
        <taxon>Eurotatoria</taxon>
        <taxon>Monogononta</taxon>
        <taxon>Pseudotrocha</taxon>
        <taxon>Ploima</taxon>
        <taxon>Brachionidae</taxon>
        <taxon>Brachionus</taxon>
    </lineage>
</organism>
<gene>
    <name evidence="2" type="ORF">OXX778_LOCUS21656</name>
</gene>
<dbReference type="AlphaFoldDB" id="A0A814PVX9"/>
<dbReference type="Proteomes" id="UP000663879">
    <property type="component" value="Unassembled WGS sequence"/>
</dbReference>
<dbReference type="InterPro" id="IPR036397">
    <property type="entry name" value="RNaseH_sf"/>
</dbReference>
<keyword evidence="3" id="KW-1185">Reference proteome</keyword>
<proteinExistence type="predicted"/>
<dbReference type="OrthoDB" id="8948897at2759"/>
<evidence type="ECO:0000313" key="2">
    <source>
        <dbReference type="EMBL" id="CAF1111706.1"/>
    </source>
</evidence>
<sequence length="271" mass="30652">MAFAYNTAVHNTTGVTPFEVVYGRRPKLPVDLMFPCPGLDVNLDVESYAQKIRTDLLKCYETVARNSDSKVSKFKFYADRNVRSCVPAQAIQEKKCLQKVKSQVEGTLYDYRSENNYQIKPDSGGKKQLVHANRLKKCFRPAVNIRYHSCVEDSEIVPNEKSDGIQFGKDLDVTVADKAEPVKQMQIGFEPEPGIEDEPIDINLGIDVCGSESAEVESSVENGEVDADFEFNYYLEKQIESAQRADLLAGEEASQRRSQRNRRGPDRLTYF</sequence>
<dbReference type="GO" id="GO:0003676">
    <property type="term" value="F:nucleic acid binding"/>
    <property type="evidence" value="ECO:0007669"/>
    <property type="project" value="InterPro"/>
</dbReference>
<dbReference type="Gene3D" id="3.30.420.10">
    <property type="entry name" value="Ribonuclease H-like superfamily/Ribonuclease H"/>
    <property type="match status" value="1"/>
</dbReference>
<accession>A0A814PVX9</accession>
<evidence type="ECO:0000256" key="1">
    <source>
        <dbReference type="SAM" id="MobiDB-lite"/>
    </source>
</evidence>